<keyword evidence="2" id="KW-0472">Membrane</keyword>
<dbReference type="EMBL" id="RZGK01000003">
    <property type="protein sequence ID" value="KAF9700201.1"/>
    <property type="molecule type" value="Genomic_DNA"/>
</dbReference>
<comment type="caution">
    <text evidence="3">The sequence shown here is derived from an EMBL/GenBank/DDBJ whole genome shotgun (WGS) entry which is preliminary data.</text>
</comment>
<evidence type="ECO:0000256" key="2">
    <source>
        <dbReference type="SAM" id="Phobius"/>
    </source>
</evidence>
<dbReference type="AlphaFoldDB" id="A0A8H7JAU6"/>
<reference evidence="3" key="1">
    <citation type="submission" date="2018-12" db="EMBL/GenBank/DDBJ databases">
        <authorList>
            <person name="Syme R.A."/>
            <person name="Farfan-Caceres L."/>
            <person name="Lichtenzveig J."/>
        </authorList>
    </citation>
    <scope>NUCLEOTIDE SEQUENCE</scope>
    <source>
        <strain evidence="3">Al4</strain>
    </source>
</reference>
<dbReference type="OrthoDB" id="3942886at2759"/>
<feature type="region of interest" description="Disordered" evidence="1">
    <location>
        <begin position="171"/>
        <end position="213"/>
    </location>
</feature>
<evidence type="ECO:0000313" key="3">
    <source>
        <dbReference type="EMBL" id="KAF9700201.1"/>
    </source>
</evidence>
<feature type="transmembrane region" description="Helical" evidence="2">
    <location>
        <begin position="25"/>
        <end position="46"/>
    </location>
</feature>
<keyword evidence="2" id="KW-1133">Transmembrane helix</keyword>
<evidence type="ECO:0000313" key="4">
    <source>
        <dbReference type="Proteomes" id="UP000651452"/>
    </source>
</evidence>
<name>A0A8H7JAU6_9PLEO</name>
<reference evidence="3" key="2">
    <citation type="submission" date="2020-09" db="EMBL/GenBank/DDBJ databases">
        <title>Reference genome assembly for Australian Ascochyta lentis isolate Al4.</title>
        <authorList>
            <person name="Lee R.C."/>
            <person name="Farfan-Caceres L.M."/>
            <person name="Debler J.W."/>
            <person name="Williams A.H."/>
            <person name="Henares B.M."/>
        </authorList>
    </citation>
    <scope>NUCLEOTIDE SEQUENCE</scope>
    <source>
        <strain evidence="3">Al4</strain>
    </source>
</reference>
<protein>
    <submittedName>
        <fullName evidence="3">Uncharacterized protein</fullName>
    </submittedName>
</protein>
<keyword evidence="4" id="KW-1185">Reference proteome</keyword>
<sequence length="230" mass="25696">MRKDSLCFHLRMPAAHDIISPASSLVLKLLSVPVFFVLPTTMAPLSGFNKLHRAKNLLSNFENGQFIEVSLVVLAAAAVIWLAVGYVSRRKSRTIEAAAELPEKLLDKPSLERQDSAMCCQKHWEIDHNNRLNSLKQEILQHTEKPVHPWVLPPQQLPGPYDPMYYPLPPPTIRPMSTGPPKAKSEGRHSTSYTRLVPTTGTPSNGLNLYGTMTTSTKGWRRTHWNVTGG</sequence>
<feature type="transmembrane region" description="Helical" evidence="2">
    <location>
        <begin position="66"/>
        <end position="87"/>
    </location>
</feature>
<dbReference type="Proteomes" id="UP000651452">
    <property type="component" value="Unassembled WGS sequence"/>
</dbReference>
<gene>
    <name evidence="3" type="ORF">EKO04_001742</name>
</gene>
<accession>A0A8H7JAU6</accession>
<keyword evidence="2" id="KW-0812">Transmembrane</keyword>
<evidence type="ECO:0000256" key="1">
    <source>
        <dbReference type="SAM" id="MobiDB-lite"/>
    </source>
</evidence>
<proteinExistence type="predicted"/>
<organism evidence="3 4">
    <name type="scientific">Ascochyta lentis</name>
    <dbReference type="NCBI Taxonomy" id="205686"/>
    <lineage>
        <taxon>Eukaryota</taxon>
        <taxon>Fungi</taxon>
        <taxon>Dikarya</taxon>
        <taxon>Ascomycota</taxon>
        <taxon>Pezizomycotina</taxon>
        <taxon>Dothideomycetes</taxon>
        <taxon>Pleosporomycetidae</taxon>
        <taxon>Pleosporales</taxon>
        <taxon>Pleosporineae</taxon>
        <taxon>Didymellaceae</taxon>
        <taxon>Ascochyta</taxon>
    </lineage>
</organism>
<feature type="compositionally biased region" description="Polar residues" evidence="1">
    <location>
        <begin position="190"/>
        <end position="213"/>
    </location>
</feature>